<evidence type="ECO:0000256" key="1">
    <source>
        <dbReference type="SAM" id="SignalP"/>
    </source>
</evidence>
<dbReference type="EMBL" id="JABFUD020000015">
    <property type="protein sequence ID" value="KAI5069787.1"/>
    <property type="molecule type" value="Genomic_DNA"/>
</dbReference>
<dbReference type="Proteomes" id="UP000886520">
    <property type="component" value="Chromosome 15"/>
</dbReference>
<dbReference type="AlphaFoldDB" id="A0A9D4ZD78"/>
<evidence type="ECO:0000313" key="2">
    <source>
        <dbReference type="EMBL" id="KAI5069787.1"/>
    </source>
</evidence>
<name>A0A9D4ZD78_ADICA</name>
<feature type="signal peptide" evidence="1">
    <location>
        <begin position="1"/>
        <end position="37"/>
    </location>
</feature>
<keyword evidence="1" id="KW-0732">Signal</keyword>
<accession>A0A9D4ZD78</accession>
<protein>
    <submittedName>
        <fullName evidence="2">Uncharacterized protein</fullName>
    </submittedName>
</protein>
<gene>
    <name evidence="2" type="ORF">GOP47_0016088</name>
</gene>
<proteinExistence type="predicted"/>
<dbReference type="OrthoDB" id="1990368at2759"/>
<comment type="caution">
    <text evidence="2">The sequence shown here is derived from an EMBL/GenBank/DDBJ whole genome shotgun (WGS) entry which is preliminary data.</text>
</comment>
<keyword evidence="3" id="KW-1185">Reference proteome</keyword>
<evidence type="ECO:0000313" key="3">
    <source>
        <dbReference type="Proteomes" id="UP000886520"/>
    </source>
</evidence>
<reference evidence="2" key="1">
    <citation type="submission" date="2021-01" db="EMBL/GenBank/DDBJ databases">
        <title>Adiantum capillus-veneris genome.</title>
        <authorList>
            <person name="Fang Y."/>
            <person name="Liao Q."/>
        </authorList>
    </citation>
    <scope>NUCLEOTIDE SEQUENCE</scope>
    <source>
        <strain evidence="2">H3</strain>
        <tissue evidence="2">Leaf</tissue>
    </source>
</reference>
<feature type="chain" id="PRO_5039621847" evidence="1">
    <location>
        <begin position="38"/>
        <end position="146"/>
    </location>
</feature>
<organism evidence="2 3">
    <name type="scientific">Adiantum capillus-veneris</name>
    <name type="common">Maidenhair fern</name>
    <dbReference type="NCBI Taxonomy" id="13818"/>
    <lineage>
        <taxon>Eukaryota</taxon>
        <taxon>Viridiplantae</taxon>
        <taxon>Streptophyta</taxon>
        <taxon>Embryophyta</taxon>
        <taxon>Tracheophyta</taxon>
        <taxon>Polypodiopsida</taxon>
        <taxon>Polypodiidae</taxon>
        <taxon>Polypodiales</taxon>
        <taxon>Pteridineae</taxon>
        <taxon>Pteridaceae</taxon>
        <taxon>Vittarioideae</taxon>
        <taxon>Adiantum</taxon>
    </lineage>
</organism>
<sequence>MSSCFRSHCSCHRGPPHIVAVARLLTLLQLEATILQALRMAPDDDRRGGAKVAMAEASTSRDMSKEDMGALFFELQGLHSAAASIHATVSGPAHADQATVADLRQIIDSVHKRSQEARACVTVLRSQLASLFQALVALRLSLLALP</sequence>